<dbReference type="Pfam" id="PF13103">
    <property type="entry name" value="TonB_2"/>
    <property type="match status" value="1"/>
</dbReference>
<accession>A0A1W9I4Q3</accession>
<feature type="region of interest" description="Disordered" evidence="1">
    <location>
        <begin position="35"/>
        <end position="187"/>
    </location>
</feature>
<organism evidence="2 3">
    <name type="scientific">Candidatus Raskinella chloraquaticus</name>
    <dbReference type="NCBI Taxonomy" id="1951219"/>
    <lineage>
        <taxon>Bacteria</taxon>
        <taxon>Pseudomonadati</taxon>
        <taxon>Pseudomonadota</taxon>
        <taxon>Alphaproteobacteria</taxon>
        <taxon>Hyphomicrobiales</taxon>
        <taxon>Phreatobacteraceae</taxon>
        <taxon>Candidatus Raskinella</taxon>
    </lineage>
</organism>
<feature type="region of interest" description="Disordered" evidence="1">
    <location>
        <begin position="1"/>
        <end position="23"/>
    </location>
</feature>
<feature type="compositionally biased region" description="Basic and acidic residues" evidence="1">
    <location>
        <begin position="108"/>
        <end position="155"/>
    </location>
</feature>
<feature type="compositionally biased region" description="Polar residues" evidence="1">
    <location>
        <begin position="156"/>
        <end position="171"/>
    </location>
</feature>
<dbReference type="Proteomes" id="UP000192872">
    <property type="component" value="Unassembled WGS sequence"/>
</dbReference>
<comment type="caution">
    <text evidence="2">The sequence shown here is derived from an EMBL/GenBank/DDBJ whole genome shotgun (WGS) entry which is preliminary data.</text>
</comment>
<protein>
    <recommendedName>
        <fullName evidence="4">Protein TolA</fullName>
    </recommendedName>
</protein>
<proteinExistence type="predicted"/>
<evidence type="ECO:0000256" key="1">
    <source>
        <dbReference type="SAM" id="MobiDB-lite"/>
    </source>
</evidence>
<dbReference type="SUPFAM" id="SSF74653">
    <property type="entry name" value="TolA/TonB C-terminal domain"/>
    <property type="match status" value="1"/>
</dbReference>
<dbReference type="EMBL" id="LWDL01000003">
    <property type="protein sequence ID" value="OQW54451.1"/>
    <property type="molecule type" value="Genomic_DNA"/>
</dbReference>
<sequence>MIALAMVTLPAPRPNLEAPSIESIPLDLVDISEEPQAIGEKDAKKAPVQQRRAVAKPSPAPDPTPTPEERKPVEASSAPTPPPPAPPERKAEVKPEPKPVTEPLDPDALLRKLEEVRKKEEDKKKEEARKKEEQKKIEEAKRKEEQRKAQVKRDIINNQQGTVRQAGVQDNAQREASLGNPQGTGRKLNQSQYAQLVGMIRDQIQPCWSPPPSAGERPLVVKIELKMNRDGSLNGRPAILNTSGDPSFRLISDSAVRAILRCAAQNGGLKLPADMYDAPNGWREIEFAFDPSQLL</sequence>
<gene>
    <name evidence="2" type="ORF">A4S15_04350</name>
</gene>
<evidence type="ECO:0000313" key="3">
    <source>
        <dbReference type="Proteomes" id="UP000192872"/>
    </source>
</evidence>
<reference evidence="2 3" key="1">
    <citation type="journal article" date="2017" name="Water Res.">
        <title>Comammox in drinking water systems.</title>
        <authorList>
            <person name="Wang Y."/>
            <person name="Ma L."/>
            <person name="Mao Y."/>
            <person name="Jiang X."/>
            <person name="Xia Y."/>
            <person name="Yu K."/>
            <person name="Li B."/>
            <person name="Zhang T."/>
        </authorList>
    </citation>
    <scope>NUCLEOTIDE SEQUENCE [LARGE SCALE GENOMIC DNA]</scope>
    <source>
        <strain evidence="2">SG_bin8</strain>
    </source>
</reference>
<dbReference type="STRING" id="1827387.A4S15_04350"/>
<evidence type="ECO:0000313" key="2">
    <source>
        <dbReference type="EMBL" id="OQW54451.1"/>
    </source>
</evidence>
<dbReference type="AlphaFoldDB" id="A0A1W9I4Q3"/>
<evidence type="ECO:0008006" key="4">
    <source>
        <dbReference type="Google" id="ProtNLM"/>
    </source>
</evidence>
<dbReference type="Gene3D" id="3.30.1150.10">
    <property type="match status" value="1"/>
</dbReference>
<feature type="compositionally biased region" description="Basic and acidic residues" evidence="1">
    <location>
        <begin position="87"/>
        <end position="99"/>
    </location>
</feature>
<name>A0A1W9I4Q3_9HYPH</name>